<comment type="subcellular location">
    <subcellularLocation>
        <location evidence="7">Cell membrane</location>
        <topology evidence="7">Single-pass membrane protein</topology>
    </subcellularLocation>
</comment>
<dbReference type="GO" id="GO:0005886">
    <property type="term" value="C:plasma membrane"/>
    <property type="evidence" value="ECO:0007669"/>
    <property type="project" value="UniProtKB-SubCell"/>
</dbReference>
<dbReference type="GO" id="GO:0008932">
    <property type="term" value="F:lytic endotransglycosylase activity"/>
    <property type="evidence" value="ECO:0007669"/>
    <property type="project" value="UniProtKB-UniRule"/>
</dbReference>
<keyword evidence="1 7" id="KW-1003">Cell membrane</keyword>
<keyword evidence="10" id="KW-1185">Reference proteome</keyword>
<dbReference type="RefSeq" id="WP_033503416.1">
    <property type="nucleotide sequence ID" value="NZ_CP011786.1"/>
</dbReference>
<comment type="similarity">
    <text evidence="7">Belongs to the transglycosylase MltG family.</text>
</comment>
<dbReference type="PATRIC" id="fig|1437605.7.peg.364"/>
<dbReference type="InterPro" id="IPR003770">
    <property type="entry name" value="MLTG-like"/>
</dbReference>
<proteinExistence type="inferred from homology"/>
<evidence type="ECO:0000313" key="9">
    <source>
        <dbReference type="EMBL" id="KFI39929.1"/>
    </source>
</evidence>
<keyword evidence="4 7" id="KW-0472">Membrane</keyword>
<dbReference type="GO" id="GO:0009252">
    <property type="term" value="P:peptidoglycan biosynthetic process"/>
    <property type="evidence" value="ECO:0007669"/>
    <property type="project" value="UniProtKB-UniRule"/>
</dbReference>
<dbReference type="Proteomes" id="UP000029015">
    <property type="component" value="Unassembled WGS sequence"/>
</dbReference>
<organism evidence="9 10">
    <name type="scientific">Bifidobacterium actinocoloniiforme DSM 22766</name>
    <dbReference type="NCBI Taxonomy" id="1437605"/>
    <lineage>
        <taxon>Bacteria</taxon>
        <taxon>Bacillati</taxon>
        <taxon>Actinomycetota</taxon>
        <taxon>Actinomycetes</taxon>
        <taxon>Bifidobacteriales</taxon>
        <taxon>Bifidobacteriaceae</taxon>
        <taxon>Bifidobacterium</taxon>
    </lineage>
</organism>
<dbReference type="Gene3D" id="3.30.1490.480">
    <property type="entry name" value="Endolytic murein transglycosylase"/>
    <property type="match status" value="1"/>
</dbReference>
<comment type="caution">
    <text evidence="9">The sequence shown here is derived from an EMBL/GenBank/DDBJ whole genome shotgun (WGS) entry which is preliminary data.</text>
</comment>
<keyword evidence="2 7" id="KW-0812">Transmembrane</keyword>
<gene>
    <name evidence="7" type="primary">mltG</name>
    <name evidence="9" type="ORF">BACT_0630</name>
</gene>
<evidence type="ECO:0000256" key="6">
    <source>
        <dbReference type="ARBA" id="ARBA00023316"/>
    </source>
</evidence>
<dbReference type="STRING" id="1437605.AB656_01760"/>
<dbReference type="PANTHER" id="PTHR30518">
    <property type="entry name" value="ENDOLYTIC MUREIN TRANSGLYCOSYLASE"/>
    <property type="match status" value="1"/>
</dbReference>
<feature type="compositionally biased region" description="Pro residues" evidence="8">
    <location>
        <begin position="22"/>
        <end position="32"/>
    </location>
</feature>
<dbReference type="EC" id="4.2.2.29" evidence="7"/>
<reference evidence="9 10" key="1">
    <citation type="submission" date="2014-03" db="EMBL/GenBank/DDBJ databases">
        <title>Genomics of Bifidobacteria.</title>
        <authorList>
            <person name="Ventura M."/>
            <person name="Milani C."/>
            <person name="Lugli G.A."/>
        </authorList>
    </citation>
    <scope>NUCLEOTIDE SEQUENCE [LARGE SCALE GENOMIC DNA]</scope>
    <source>
        <strain evidence="9 10">DSM 22766</strain>
    </source>
</reference>
<evidence type="ECO:0000256" key="1">
    <source>
        <dbReference type="ARBA" id="ARBA00022475"/>
    </source>
</evidence>
<dbReference type="eggNOG" id="COG1559">
    <property type="taxonomic scope" value="Bacteria"/>
</dbReference>
<evidence type="ECO:0000256" key="4">
    <source>
        <dbReference type="ARBA" id="ARBA00023136"/>
    </source>
</evidence>
<dbReference type="EMBL" id="JGYK01000001">
    <property type="protein sequence ID" value="KFI39929.1"/>
    <property type="molecule type" value="Genomic_DNA"/>
</dbReference>
<feature type="transmembrane region" description="Helical" evidence="7">
    <location>
        <begin position="52"/>
        <end position="73"/>
    </location>
</feature>
<feature type="region of interest" description="Disordered" evidence="8">
    <location>
        <begin position="14"/>
        <end position="46"/>
    </location>
</feature>
<evidence type="ECO:0000256" key="7">
    <source>
        <dbReference type="HAMAP-Rule" id="MF_02065"/>
    </source>
</evidence>
<dbReference type="Pfam" id="PF02618">
    <property type="entry name" value="YceG"/>
    <property type="match status" value="1"/>
</dbReference>
<evidence type="ECO:0000256" key="2">
    <source>
        <dbReference type="ARBA" id="ARBA00022692"/>
    </source>
</evidence>
<dbReference type="AlphaFoldDB" id="A0A086Z079"/>
<sequence length="395" mass="42367">MADDMSDFFASKAQWVGGGDPIPAPVPPPPPASRRQARQNRKRDRRRRKARLFVALAAVVVVVVCVVTGVNYIHHAPARIEPTKSVAADWPGPGNDPVEFSVESGQGADEIARNLVTAGVVKSPDAFLQALANAGSSSSIQPGTFQLRTHMKAADAAAILTDPKQAGGFLQVRAGDRSRDVIERAAQISGVSKSDFDQIIAAQGQGILPQEAAGSFEGWLEPGAYDVKKLKSAQEILKTMVDKRVAKLNALGVPQGADRERVLNIASITEAEVNKPEYYGKVARVIDNRLGTGMSLGMDSTVAYSKNVSALKLTNDMLNDTSDPYNTRVHPGLPPTPIGNAGDAAIQAAMNPEAGNWLYFVTVNMDTGETKFTDSSSEFDGFAREYKEWESHHNG</sequence>
<dbReference type="PANTHER" id="PTHR30518:SF2">
    <property type="entry name" value="ENDOLYTIC MUREIN TRANSGLYCOSYLASE"/>
    <property type="match status" value="1"/>
</dbReference>
<dbReference type="HAMAP" id="MF_02065">
    <property type="entry name" value="MltG"/>
    <property type="match status" value="1"/>
</dbReference>
<feature type="site" description="Important for catalytic activity" evidence="7">
    <location>
        <position position="272"/>
    </location>
</feature>
<evidence type="ECO:0000313" key="10">
    <source>
        <dbReference type="Proteomes" id="UP000029015"/>
    </source>
</evidence>
<name>A0A086Z079_9BIFI</name>
<dbReference type="GO" id="GO:0071555">
    <property type="term" value="P:cell wall organization"/>
    <property type="evidence" value="ECO:0007669"/>
    <property type="project" value="UniProtKB-KW"/>
</dbReference>
<protein>
    <recommendedName>
        <fullName evidence="7">Endolytic murein transglycosylase</fullName>
        <ecNumber evidence="7">4.2.2.29</ecNumber>
    </recommendedName>
    <alternativeName>
        <fullName evidence="7">Peptidoglycan lytic transglycosylase</fullName>
    </alternativeName>
    <alternativeName>
        <fullName evidence="7">Peptidoglycan polymerization terminase</fullName>
    </alternativeName>
</protein>
<evidence type="ECO:0000256" key="8">
    <source>
        <dbReference type="SAM" id="MobiDB-lite"/>
    </source>
</evidence>
<keyword evidence="6 7" id="KW-0961">Cell wall biogenesis/degradation</keyword>
<comment type="catalytic activity">
    <reaction evidence="7">
        <text>a peptidoglycan chain = a peptidoglycan chain with N-acetyl-1,6-anhydromuramyl-[peptide] at the reducing end + a peptidoglycan chain with N-acetylglucosamine at the non-reducing end.</text>
        <dbReference type="EC" id="4.2.2.29"/>
    </reaction>
</comment>
<keyword evidence="3 7" id="KW-1133">Transmembrane helix</keyword>
<feature type="compositionally biased region" description="Basic residues" evidence="8">
    <location>
        <begin position="35"/>
        <end position="46"/>
    </location>
</feature>
<dbReference type="NCBIfam" id="TIGR00247">
    <property type="entry name" value="endolytic transglycosylase MltG"/>
    <property type="match status" value="1"/>
</dbReference>
<accession>A0A086Z079</accession>
<dbReference type="OrthoDB" id="9814591at2"/>
<evidence type="ECO:0000256" key="3">
    <source>
        <dbReference type="ARBA" id="ARBA00022989"/>
    </source>
</evidence>
<dbReference type="KEGG" id="bact:AB656_01760"/>
<evidence type="ECO:0000256" key="5">
    <source>
        <dbReference type="ARBA" id="ARBA00023239"/>
    </source>
</evidence>
<comment type="function">
    <text evidence="7">Functions as a peptidoglycan terminase that cleaves nascent peptidoglycan strands endolytically to terminate their elongation.</text>
</comment>
<keyword evidence="5 7" id="KW-0456">Lyase</keyword>